<evidence type="ECO:0000313" key="1">
    <source>
        <dbReference type="EMBL" id="GAF85691.1"/>
    </source>
</evidence>
<reference evidence="1" key="1">
    <citation type="journal article" date="2014" name="Front. Microbiol.">
        <title>High frequency of phylogenetically diverse reductive dehalogenase-homologous genes in deep subseafloor sedimentary metagenomes.</title>
        <authorList>
            <person name="Kawai M."/>
            <person name="Futagami T."/>
            <person name="Toyoda A."/>
            <person name="Takaki Y."/>
            <person name="Nishi S."/>
            <person name="Hori S."/>
            <person name="Arai W."/>
            <person name="Tsubouchi T."/>
            <person name="Morono Y."/>
            <person name="Uchiyama I."/>
            <person name="Ito T."/>
            <person name="Fujiyama A."/>
            <person name="Inagaki F."/>
            <person name="Takami H."/>
        </authorList>
    </citation>
    <scope>NUCLEOTIDE SEQUENCE</scope>
    <source>
        <strain evidence="1">Expedition CK06-06</strain>
    </source>
</reference>
<protein>
    <submittedName>
        <fullName evidence="1">Uncharacterized protein</fullName>
    </submittedName>
</protein>
<comment type="caution">
    <text evidence="1">The sequence shown here is derived from an EMBL/GenBank/DDBJ whole genome shotgun (WGS) entry which is preliminary data.</text>
</comment>
<organism evidence="1">
    <name type="scientific">marine sediment metagenome</name>
    <dbReference type="NCBI Taxonomy" id="412755"/>
    <lineage>
        <taxon>unclassified sequences</taxon>
        <taxon>metagenomes</taxon>
        <taxon>ecological metagenomes</taxon>
    </lineage>
</organism>
<proteinExistence type="predicted"/>
<dbReference type="EMBL" id="BARS01001141">
    <property type="protein sequence ID" value="GAF85691.1"/>
    <property type="molecule type" value="Genomic_DNA"/>
</dbReference>
<name>X0TEE2_9ZZZZ</name>
<accession>X0TEE2</accession>
<gene>
    <name evidence="1" type="ORF">S01H1_02385</name>
</gene>
<dbReference type="AlphaFoldDB" id="X0TEE2"/>
<sequence length="36" mass="3992">AETTVFQNLGFCFVGDGFIRPGLFGFINFNYNGSIE</sequence>
<feature type="non-terminal residue" evidence="1">
    <location>
        <position position="1"/>
    </location>
</feature>